<evidence type="ECO:0000256" key="2">
    <source>
        <dbReference type="ARBA" id="ARBA00022505"/>
    </source>
</evidence>
<dbReference type="Pfam" id="PF13531">
    <property type="entry name" value="SBP_bac_11"/>
    <property type="match status" value="1"/>
</dbReference>
<dbReference type="PANTHER" id="PTHR30632:SF17">
    <property type="entry name" value="MOLYBDATE-BINDING PROTEIN MODA"/>
    <property type="match status" value="1"/>
</dbReference>
<dbReference type="EMBL" id="CP006775">
    <property type="protein sequence ID" value="AHD03763.1"/>
    <property type="molecule type" value="Genomic_DNA"/>
</dbReference>
<dbReference type="KEGG" id="lmd:METH_23305"/>
<keyword evidence="2 6" id="KW-0500">Molybdenum</keyword>
<evidence type="ECO:0000313" key="7">
    <source>
        <dbReference type="EMBL" id="AHD03763.1"/>
    </source>
</evidence>
<dbReference type="InterPro" id="IPR050682">
    <property type="entry name" value="ModA/WtpA"/>
</dbReference>
<evidence type="ECO:0000256" key="5">
    <source>
        <dbReference type="ARBA" id="ARBA00062515"/>
    </source>
</evidence>
<accession>V9W0Y2</accession>
<dbReference type="GO" id="GO:0030973">
    <property type="term" value="F:molybdate ion binding"/>
    <property type="evidence" value="ECO:0007669"/>
    <property type="project" value="TreeGrafter"/>
</dbReference>
<sequence length="267" mass="26825">MTNIQAAVLAFLVPPRAWRGLLTSVALFLGLAAMAQAQITVFAAASTKTALDEAAAGYMAETGQAAILSYAGSSALARQIQLGAPADVFISANPGWMDVLQQDGLIAPASRLDLLTNRLVLIAHGADAAPLDLETVDLGALLGEGRLAMALVDAVPAGIYGKAALTALGLWPSVASKVAQAANVRAALALVASGEAPLGVVYATDAGAGSNVTVVASFPEGSHPPVLYPAAVISGGNAAEAGAFLNYLRSPAGRGIFLRHGFGAADQ</sequence>
<dbReference type="NCBIfam" id="TIGR01256">
    <property type="entry name" value="modA"/>
    <property type="match status" value="1"/>
</dbReference>
<name>V9W0Y2_9RHOB</name>
<dbReference type="SUPFAM" id="SSF53850">
    <property type="entry name" value="Periplasmic binding protein-like II"/>
    <property type="match status" value="1"/>
</dbReference>
<gene>
    <name evidence="7" type="ORF">METH_23305</name>
</gene>
<comment type="subunit">
    <text evidence="5">The complex is composed of two ATP-binding proteins (ModC), two transmembrane proteins (ModB) and a solute-binding protein (ModA).</text>
</comment>
<organism evidence="7 8">
    <name type="scientific">Leisingera methylohalidivorans DSM 14336</name>
    <dbReference type="NCBI Taxonomy" id="999552"/>
    <lineage>
        <taxon>Bacteria</taxon>
        <taxon>Pseudomonadati</taxon>
        <taxon>Pseudomonadota</taxon>
        <taxon>Alphaproteobacteria</taxon>
        <taxon>Rhodobacterales</taxon>
        <taxon>Roseobacteraceae</taxon>
        <taxon>Leisingera</taxon>
    </lineage>
</organism>
<dbReference type="FunFam" id="3.40.190.10:FF:000035">
    <property type="entry name" value="Molybdate ABC transporter substrate-binding protein"/>
    <property type="match status" value="1"/>
</dbReference>
<protein>
    <submittedName>
        <fullName evidence="7">Molybdenum ABC transporter substrate-binding protein</fullName>
    </submittedName>
</protein>
<dbReference type="AlphaFoldDB" id="V9W0Y2"/>
<dbReference type="GO" id="GO:0015689">
    <property type="term" value="P:molybdate ion transport"/>
    <property type="evidence" value="ECO:0007669"/>
    <property type="project" value="InterPro"/>
</dbReference>
<feature type="binding site" evidence="6">
    <location>
        <position position="157"/>
    </location>
    <ligand>
        <name>molybdate</name>
        <dbReference type="ChEBI" id="CHEBI:36264"/>
    </ligand>
</feature>
<evidence type="ECO:0000256" key="3">
    <source>
        <dbReference type="ARBA" id="ARBA00022723"/>
    </source>
</evidence>
<reference evidence="7 8" key="1">
    <citation type="submission" date="2013-09" db="EMBL/GenBank/DDBJ databases">
        <authorList>
            <consortium name="DOE Joint Genome Institute"/>
            <person name="Klenk H.-P."/>
            <person name="Huntemann M."/>
            <person name="Han J."/>
            <person name="Chen A."/>
            <person name="Kyrpides N."/>
            <person name="Mavromatis K."/>
            <person name="Markowitz V."/>
            <person name="Palaniappan K."/>
            <person name="Ivanova N."/>
            <person name="Schaumberg A."/>
            <person name="Pati A."/>
            <person name="Liolios K."/>
            <person name="Nordberg H.P."/>
            <person name="Cantor M.N."/>
            <person name="Hua S.X."/>
            <person name="Woyke T."/>
        </authorList>
    </citation>
    <scope>NUCLEOTIDE SEQUENCE [LARGE SCALE GENOMIC DNA]</scope>
    <source>
        <strain evidence="7 8">DSM 14336</strain>
        <plasmid evidence="8">2</plasmid>
    </source>
</reference>
<feature type="binding site" evidence="6">
    <location>
        <position position="202"/>
    </location>
    <ligand>
        <name>molybdate</name>
        <dbReference type="ChEBI" id="CHEBI:36264"/>
    </ligand>
</feature>
<evidence type="ECO:0000256" key="1">
    <source>
        <dbReference type="ARBA" id="ARBA00009175"/>
    </source>
</evidence>
<dbReference type="Gene3D" id="3.40.190.10">
    <property type="entry name" value="Periplasmic binding protein-like II"/>
    <property type="match status" value="2"/>
</dbReference>
<evidence type="ECO:0000313" key="8">
    <source>
        <dbReference type="Proteomes" id="UP000018780"/>
    </source>
</evidence>
<dbReference type="GO" id="GO:1901359">
    <property type="term" value="F:tungstate binding"/>
    <property type="evidence" value="ECO:0007669"/>
    <property type="project" value="UniProtKB-ARBA"/>
</dbReference>
<keyword evidence="3 6" id="KW-0479">Metal-binding</keyword>
<dbReference type="GO" id="GO:0030288">
    <property type="term" value="C:outer membrane-bounded periplasmic space"/>
    <property type="evidence" value="ECO:0007669"/>
    <property type="project" value="TreeGrafter"/>
</dbReference>
<comment type="similarity">
    <text evidence="1">Belongs to the bacterial solute-binding protein ModA family.</text>
</comment>
<dbReference type="HOGENOM" id="CLU_065520_3_0_5"/>
<keyword evidence="8" id="KW-1185">Reference proteome</keyword>
<dbReference type="Proteomes" id="UP000018780">
    <property type="component" value="Plasmid unnamed2"/>
</dbReference>
<dbReference type="PIRSF" id="PIRSF004846">
    <property type="entry name" value="ModA"/>
    <property type="match status" value="1"/>
</dbReference>
<dbReference type="OrthoDB" id="9785015at2"/>
<proteinExistence type="inferred from homology"/>
<dbReference type="GO" id="GO:0046872">
    <property type="term" value="F:metal ion binding"/>
    <property type="evidence" value="ECO:0007669"/>
    <property type="project" value="UniProtKB-KW"/>
</dbReference>
<feature type="binding site" evidence="6">
    <location>
        <position position="73"/>
    </location>
    <ligand>
        <name>molybdate</name>
        <dbReference type="ChEBI" id="CHEBI:36264"/>
    </ligand>
</feature>
<geneLocation type="plasmid" evidence="8">
    <name>2</name>
</geneLocation>
<dbReference type="InterPro" id="IPR005950">
    <property type="entry name" value="ModA"/>
</dbReference>
<evidence type="ECO:0000256" key="6">
    <source>
        <dbReference type="PIRSR" id="PIRSR004846-1"/>
    </source>
</evidence>
<feature type="binding site" evidence="6">
    <location>
        <position position="46"/>
    </location>
    <ligand>
        <name>molybdate</name>
        <dbReference type="ChEBI" id="CHEBI:36264"/>
    </ligand>
</feature>
<evidence type="ECO:0000256" key="4">
    <source>
        <dbReference type="ARBA" id="ARBA00022729"/>
    </source>
</evidence>
<keyword evidence="4" id="KW-0732">Signal</keyword>
<dbReference type="PANTHER" id="PTHR30632">
    <property type="entry name" value="MOLYBDATE-BINDING PERIPLASMIC PROTEIN"/>
    <property type="match status" value="1"/>
</dbReference>
<feature type="binding site" evidence="6">
    <location>
        <position position="184"/>
    </location>
    <ligand>
        <name>molybdate</name>
        <dbReference type="ChEBI" id="CHEBI:36264"/>
    </ligand>
</feature>
<dbReference type="PATRIC" id="fig|999552.6.peg.4602"/>
<keyword evidence="7" id="KW-0614">Plasmid</keyword>